<dbReference type="Gene3D" id="2.40.160.60">
    <property type="entry name" value="Outer membrane protein transport protein (OMPP1/FadL/TodX)"/>
    <property type="match status" value="1"/>
</dbReference>
<dbReference type="EMBL" id="MN990733">
    <property type="protein sequence ID" value="QIM09992.1"/>
    <property type="molecule type" value="Genomic_DNA"/>
</dbReference>
<dbReference type="GO" id="GO:0015483">
    <property type="term" value="F:long-chain fatty acid transporting porin activity"/>
    <property type="evidence" value="ECO:0007669"/>
    <property type="project" value="TreeGrafter"/>
</dbReference>
<keyword evidence="5 8" id="KW-0732">Signal</keyword>
<evidence type="ECO:0000256" key="5">
    <source>
        <dbReference type="ARBA" id="ARBA00022729"/>
    </source>
</evidence>
<evidence type="ECO:0000256" key="7">
    <source>
        <dbReference type="ARBA" id="ARBA00023237"/>
    </source>
</evidence>
<evidence type="ECO:0000256" key="4">
    <source>
        <dbReference type="ARBA" id="ARBA00022692"/>
    </source>
</evidence>
<reference evidence="9" key="1">
    <citation type="journal article" date="2020" name="J. ISSAAS">
        <title>Lactobacilli and other gastrointestinal microbiota of Peromyscus leucopus, reservoir host for agents of Lyme disease and other zoonoses in North America.</title>
        <authorList>
            <person name="Milovic A."/>
            <person name="Bassam K."/>
            <person name="Shao H."/>
            <person name="Chatzistamou I."/>
            <person name="Tufts D.M."/>
            <person name="Diuk-Wasser M."/>
            <person name="Barbour A.G."/>
        </authorList>
    </citation>
    <scope>NUCLEOTIDE SEQUENCE</scope>
    <source>
        <strain evidence="9">LL70</strain>
    </source>
</reference>
<evidence type="ECO:0000256" key="2">
    <source>
        <dbReference type="ARBA" id="ARBA00008163"/>
    </source>
</evidence>
<keyword evidence="7" id="KW-0998">Cell outer membrane</keyword>
<gene>
    <name evidence="9" type="ORF">Prevot485_0910</name>
</gene>
<keyword evidence="3" id="KW-1134">Transmembrane beta strand</keyword>
<keyword evidence="6" id="KW-0472">Membrane</keyword>
<evidence type="ECO:0000256" key="8">
    <source>
        <dbReference type="SAM" id="SignalP"/>
    </source>
</evidence>
<organism evidence="9">
    <name type="scientific">uncultured Prevotella sp</name>
    <dbReference type="NCBI Taxonomy" id="159272"/>
    <lineage>
        <taxon>Bacteria</taxon>
        <taxon>Pseudomonadati</taxon>
        <taxon>Bacteroidota</taxon>
        <taxon>Bacteroidia</taxon>
        <taxon>Bacteroidales</taxon>
        <taxon>Prevotellaceae</taxon>
        <taxon>Prevotella</taxon>
        <taxon>environmental samples</taxon>
    </lineage>
</organism>
<dbReference type="PANTHER" id="PTHR35093:SF8">
    <property type="entry name" value="OUTER MEMBRANE PROTEIN NMB0088-RELATED"/>
    <property type="match status" value="1"/>
</dbReference>
<evidence type="ECO:0000256" key="6">
    <source>
        <dbReference type="ARBA" id="ARBA00023136"/>
    </source>
</evidence>
<evidence type="ECO:0000256" key="1">
    <source>
        <dbReference type="ARBA" id="ARBA00004571"/>
    </source>
</evidence>
<evidence type="ECO:0000256" key="3">
    <source>
        <dbReference type="ARBA" id="ARBA00022452"/>
    </source>
</evidence>
<keyword evidence="4" id="KW-0812">Transmembrane</keyword>
<feature type="signal peptide" evidence="8">
    <location>
        <begin position="1"/>
        <end position="19"/>
    </location>
</feature>
<sequence length="537" mass="60403">MKKNWILGIMCLATYTAAAQETYENAQLATEDLNGTARYIGMGGAMEALGADISTMSTNPAGIGLFRKSWAGVSGGVTFQKGTGEYNPSVLNSVGSFKDNVTNADLNQLGFVYSTQCGQQSWFNLGLNYHKSRNFNMISNALNTLDGLSSVNYMTAARKDMTAARLDDYDEASMMDELNLLVINNYLSTFVTEGEETYYDQIGYRSADAYFGTNKNKGYISEFDVNFSGNFNNRVFLGLSIGLKDVHYNGTTFYDEHLVDANGNDGGEYSFADYREITGTGLNIKFGIIFRPVEESPFRIGAYIHTPTWYDLDCYMGMDARAAFSYQNNDYDNSANVSWDYKYKMTTPWKFGLSLGHTINNMVALGATYEYADYSSIRNKIVFDQDHTIYDRDYDMDRNTKDCLRGVSTVKLGVEVKPVPEVALRMGYNYVSPMYKTDGSKDIYISTDEYYGSNGAYASTYDYTNWKATHRVTFGIGFALTKNLNLDMSYQYSTQKGDYHPFQNLYDSYSGEALNIGTPTRIKNDRHQINATIGYRF</sequence>
<evidence type="ECO:0000313" key="9">
    <source>
        <dbReference type="EMBL" id="QIM09992.1"/>
    </source>
</evidence>
<protein>
    <submittedName>
        <fullName evidence="9">Hemin receptor</fullName>
    </submittedName>
</protein>
<feature type="chain" id="PRO_5026206044" evidence="8">
    <location>
        <begin position="20"/>
        <end position="537"/>
    </location>
</feature>
<dbReference type="AlphaFoldDB" id="A0A6G8F1C1"/>
<keyword evidence="9" id="KW-0675">Receptor</keyword>
<comment type="similarity">
    <text evidence="2">Belongs to the OmpP1/FadL family.</text>
</comment>
<dbReference type="PANTHER" id="PTHR35093">
    <property type="entry name" value="OUTER MEMBRANE PROTEIN NMB0088-RELATED"/>
    <property type="match status" value="1"/>
</dbReference>
<accession>A0A6G8F1C1</accession>
<comment type="subcellular location">
    <subcellularLocation>
        <location evidence="1">Cell outer membrane</location>
        <topology evidence="1">Multi-pass membrane protein</topology>
    </subcellularLocation>
</comment>
<proteinExistence type="inferred from homology"/>
<dbReference type="InterPro" id="IPR005017">
    <property type="entry name" value="OMPP1/FadL/TodX"/>
</dbReference>
<dbReference type="SUPFAM" id="SSF56935">
    <property type="entry name" value="Porins"/>
    <property type="match status" value="1"/>
</dbReference>
<name>A0A6G8F1C1_9BACT</name>
<dbReference type="GO" id="GO:0009279">
    <property type="term" value="C:cell outer membrane"/>
    <property type="evidence" value="ECO:0007669"/>
    <property type="project" value="UniProtKB-SubCell"/>
</dbReference>